<protein>
    <recommendedName>
        <fullName evidence="1">N-acetyltransferase domain-containing protein</fullName>
    </recommendedName>
</protein>
<name>A0ABQ1GET6_9GAMM</name>
<sequence>MPIPTLVTERLILRGVTEADADSYERHFVDYDVIRHLSAEVPWPYPTGGVRAFICAAIVPVQGHDRWVWGLHRKDVDGVIGAIDLRRDGERKNRGFWLGREFWGRGYMTEAVIRVNDFAFNELGFERLLFANAVSNERSRNIKLKTGARFIGVAPGKFVDAGYTQQEMWALTKEQWLAWKSRISEQR</sequence>
<feature type="domain" description="N-acetyltransferase" evidence="1">
    <location>
        <begin position="10"/>
        <end position="148"/>
    </location>
</feature>
<organism evidence="2 3">
    <name type="scientific">Dyella nitratireducens</name>
    <dbReference type="NCBI Taxonomy" id="1849580"/>
    <lineage>
        <taxon>Bacteria</taxon>
        <taxon>Pseudomonadati</taxon>
        <taxon>Pseudomonadota</taxon>
        <taxon>Gammaproteobacteria</taxon>
        <taxon>Lysobacterales</taxon>
        <taxon>Rhodanobacteraceae</taxon>
        <taxon>Dyella</taxon>
    </lineage>
</organism>
<dbReference type="Gene3D" id="3.40.630.30">
    <property type="match status" value="1"/>
</dbReference>
<reference evidence="3" key="1">
    <citation type="journal article" date="2019" name="Int. J. Syst. Evol. Microbiol.">
        <title>The Global Catalogue of Microorganisms (GCM) 10K type strain sequencing project: providing services to taxonomists for standard genome sequencing and annotation.</title>
        <authorList>
            <consortium name="The Broad Institute Genomics Platform"/>
            <consortium name="The Broad Institute Genome Sequencing Center for Infectious Disease"/>
            <person name="Wu L."/>
            <person name="Ma J."/>
        </authorList>
    </citation>
    <scope>NUCLEOTIDE SEQUENCE [LARGE SCALE GENOMIC DNA]</scope>
    <source>
        <strain evidence="3">CGMCC 1.15439</strain>
    </source>
</reference>
<dbReference type="SUPFAM" id="SSF55729">
    <property type="entry name" value="Acyl-CoA N-acyltransferases (Nat)"/>
    <property type="match status" value="1"/>
</dbReference>
<evidence type="ECO:0000313" key="3">
    <source>
        <dbReference type="Proteomes" id="UP000620046"/>
    </source>
</evidence>
<dbReference type="PANTHER" id="PTHR43792">
    <property type="entry name" value="GNAT FAMILY, PUTATIVE (AFU_ORTHOLOGUE AFUA_3G00765)-RELATED-RELATED"/>
    <property type="match status" value="1"/>
</dbReference>
<dbReference type="Proteomes" id="UP000620046">
    <property type="component" value="Unassembled WGS sequence"/>
</dbReference>
<proteinExistence type="predicted"/>
<comment type="caution">
    <text evidence="2">The sequence shown here is derived from an EMBL/GenBank/DDBJ whole genome shotgun (WGS) entry which is preliminary data.</text>
</comment>
<keyword evidence="3" id="KW-1185">Reference proteome</keyword>
<dbReference type="Pfam" id="PF13302">
    <property type="entry name" value="Acetyltransf_3"/>
    <property type="match status" value="1"/>
</dbReference>
<accession>A0ABQ1GET6</accession>
<dbReference type="PANTHER" id="PTHR43792:SF1">
    <property type="entry name" value="N-ACETYLTRANSFERASE DOMAIN-CONTAINING PROTEIN"/>
    <property type="match status" value="1"/>
</dbReference>
<dbReference type="EMBL" id="BMJA01000003">
    <property type="protein sequence ID" value="GGA42458.1"/>
    <property type="molecule type" value="Genomic_DNA"/>
</dbReference>
<evidence type="ECO:0000259" key="1">
    <source>
        <dbReference type="Pfam" id="PF13302"/>
    </source>
</evidence>
<dbReference type="InterPro" id="IPR051531">
    <property type="entry name" value="N-acetyltransferase"/>
</dbReference>
<dbReference type="InterPro" id="IPR016181">
    <property type="entry name" value="Acyl_CoA_acyltransferase"/>
</dbReference>
<dbReference type="RefSeq" id="WP_188796084.1">
    <property type="nucleotide sequence ID" value="NZ_BMJA01000003.1"/>
</dbReference>
<dbReference type="InterPro" id="IPR000182">
    <property type="entry name" value="GNAT_dom"/>
</dbReference>
<gene>
    <name evidence="2" type="ORF">GCM10010981_34450</name>
</gene>
<evidence type="ECO:0000313" key="2">
    <source>
        <dbReference type="EMBL" id="GGA42458.1"/>
    </source>
</evidence>